<proteinExistence type="predicted"/>
<comment type="caution">
    <text evidence="2">The sequence shown here is derived from an EMBL/GenBank/DDBJ whole genome shotgun (WGS) entry which is preliminary data.</text>
</comment>
<evidence type="ECO:0000313" key="2">
    <source>
        <dbReference type="EMBL" id="GFH60997.1"/>
    </source>
</evidence>
<keyword evidence="1" id="KW-0732">Signal</keyword>
<protein>
    <recommendedName>
        <fullName evidence="4">Subtilisin</fullName>
    </recommendedName>
</protein>
<evidence type="ECO:0000313" key="3">
    <source>
        <dbReference type="Proteomes" id="UP001054902"/>
    </source>
</evidence>
<dbReference type="AlphaFoldDB" id="A0AAD3DBL8"/>
<name>A0AAD3DBL8_9STRA</name>
<feature type="chain" id="PRO_5041976414" description="Subtilisin" evidence="1">
    <location>
        <begin position="19"/>
        <end position="400"/>
    </location>
</feature>
<evidence type="ECO:0008006" key="4">
    <source>
        <dbReference type="Google" id="ProtNLM"/>
    </source>
</evidence>
<dbReference type="Proteomes" id="UP001054902">
    <property type="component" value="Unassembled WGS sequence"/>
</dbReference>
<evidence type="ECO:0000256" key="1">
    <source>
        <dbReference type="SAM" id="SignalP"/>
    </source>
</evidence>
<organism evidence="2 3">
    <name type="scientific">Chaetoceros tenuissimus</name>
    <dbReference type="NCBI Taxonomy" id="426638"/>
    <lineage>
        <taxon>Eukaryota</taxon>
        <taxon>Sar</taxon>
        <taxon>Stramenopiles</taxon>
        <taxon>Ochrophyta</taxon>
        <taxon>Bacillariophyta</taxon>
        <taxon>Coscinodiscophyceae</taxon>
        <taxon>Chaetocerotophycidae</taxon>
        <taxon>Chaetocerotales</taxon>
        <taxon>Chaetocerotaceae</taxon>
        <taxon>Chaetoceros</taxon>
    </lineage>
</organism>
<sequence>MVIFSALISVVTLHHVSAFTSLQNSQIRRNAFRSGPLYAEKKYPVVVVGTPSEALAASMALCTREVLNGLEKDDRPPVPPPQLVALLQQPHRHQIAMSEEIDSLLQNSLLFGQYQGTSPITVQNLMEAFNGVENFLSCIYDRSEDYGNPILHTATESRADKLSILANESVRNSVSYFGLNLYSNLVQSGEGKFSLPKEEASDLGTRLQTFLDAGSMDSVAISMDLPTHLAMLQANRLPKSRGVLGSTDVFAIRDDIQEGRNVDDGSSMTIEYNYDYENPMGGSDPLLCPSYGNCVVAPNTINHPVVQFEANSAHAAAYTAMRGYGMNPISSLCVASSVKAIFKEMGSFESVETGSPARFTPPPYNWDVIDRITEYCCQSRQNVVKEEGASRKKYREFGYK</sequence>
<accession>A0AAD3DBL8</accession>
<feature type="signal peptide" evidence="1">
    <location>
        <begin position="1"/>
        <end position="18"/>
    </location>
</feature>
<gene>
    <name evidence="2" type="ORF">CTEN210_17473</name>
</gene>
<reference evidence="2 3" key="1">
    <citation type="journal article" date="2021" name="Sci. Rep.">
        <title>The genome of the diatom Chaetoceros tenuissimus carries an ancient integrated fragment of an extant virus.</title>
        <authorList>
            <person name="Hongo Y."/>
            <person name="Kimura K."/>
            <person name="Takaki Y."/>
            <person name="Yoshida Y."/>
            <person name="Baba S."/>
            <person name="Kobayashi G."/>
            <person name="Nagasaki K."/>
            <person name="Hano T."/>
            <person name="Tomaru Y."/>
        </authorList>
    </citation>
    <scope>NUCLEOTIDE SEQUENCE [LARGE SCALE GENOMIC DNA]</scope>
    <source>
        <strain evidence="2 3">NIES-3715</strain>
    </source>
</reference>
<keyword evidence="3" id="KW-1185">Reference proteome</keyword>
<dbReference type="EMBL" id="BLLK01000069">
    <property type="protein sequence ID" value="GFH60997.1"/>
    <property type="molecule type" value="Genomic_DNA"/>
</dbReference>